<dbReference type="AlphaFoldDB" id="A0A0F3GZY0"/>
<evidence type="ECO:0000259" key="4">
    <source>
        <dbReference type="PROSITE" id="PS00662"/>
    </source>
</evidence>
<dbReference type="PANTHER" id="PTHR30258:SF3">
    <property type="entry name" value="SLL1921 PROTEIN"/>
    <property type="match status" value="1"/>
</dbReference>
<evidence type="ECO:0000256" key="1">
    <source>
        <dbReference type="ARBA" id="ARBA00006611"/>
    </source>
</evidence>
<dbReference type="CDD" id="cd01129">
    <property type="entry name" value="PulE-GspE-like"/>
    <property type="match status" value="1"/>
</dbReference>
<keyword evidence="3" id="KW-0067">ATP-binding</keyword>
<reference evidence="5 6" key="1">
    <citation type="submission" date="2015-02" db="EMBL/GenBank/DDBJ databases">
        <title>Single-cell genomics of uncultivated deep-branching MTB reveals a conserved set of magnetosome genes.</title>
        <authorList>
            <person name="Kolinko S."/>
            <person name="Richter M."/>
            <person name="Glockner F.O."/>
            <person name="Brachmann A."/>
            <person name="Schuler D."/>
        </authorList>
    </citation>
    <scope>NUCLEOTIDE SEQUENCE [LARGE SCALE GENOMIC DNA]</scope>
    <source>
        <strain evidence="5">TM-1</strain>
    </source>
</reference>
<name>A0A0F3GZY0_9BACT</name>
<dbReference type="Gene3D" id="3.30.300.160">
    <property type="entry name" value="Type II secretion system, protein E, N-terminal domain"/>
    <property type="match status" value="4"/>
</dbReference>
<dbReference type="SUPFAM" id="SSF52540">
    <property type="entry name" value="P-loop containing nucleoside triphosphate hydrolases"/>
    <property type="match status" value="1"/>
</dbReference>
<dbReference type="EMBL" id="LACI01000170">
    <property type="protein sequence ID" value="KJU87435.1"/>
    <property type="molecule type" value="Genomic_DNA"/>
</dbReference>
<dbReference type="SMART" id="SM00382">
    <property type="entry name" value="AAA"/>
    <property type="match status" value="1"/>
</dbReference>
<accession>A0A0F3GZY0</accession>
<dbReference type="PATRIC" id="fig|29290.4.peg.496"/>
<dbReference type="Proteomes" id="UP000033423">
    <property type="component" value="Unassembled WGS sequence"/>
</dbReference>
<keyword evidence="2" id="KW-0547">Nucleotide-binding</keyword>
<dbReference type="PANTHER" id="PTHR30258">
    <property type="entry name" value="TYPE II SECRETION SYSTEM PROTEIN GSPE-RELATED"/>
    <property type="match status" value="1"/>
</dbReference>
<dbReference type="Gene3D" id="3.40.50.300">
    <property type="entry name" value="P-loop containing nucleotide triphosphate hydrolases"/>
    <property type="match status" value="1"/>
</dbReference>
<dbReference type="Pfam" id="PF05157">
    <property type="entry name" value="MshEN"/>
    <property type="match status" value="4"/>
</dbReference>
<dbReference type="InterPro" id="IPR001482">
    <property type="entry name" value="T2SS/T4SS_dom"/>
</dbReference>
<dbReference type="InterPro" id="IPR007831">
    <property type="entry name" value="T2SS_GspE_N"/>
</dbReference>
<dbReference type="SUPFAM" id="SSF160246">
    <property type="entry name" value="EspE N-terminal domain-like"/>
    <property type="match status" value="4"/>
</dbReference>
<evidence type="ECO:0000313" key="5">
    <source>
        <dbReference type="EMBL" id="KJU87435.1"/>
    </source>
</evidence>
<comment type="caution">
    <text evidence="5">The sequence shown here is derived from an EMBL/GenBank/DDBJ whole genome shotgun (WGS) entry which is preliminary data.</text>
</comment>
<comment type="similarity">
    <text evidence="1">Belongs to the GSP E family.</text>
</comment>
<dbReference type="GO" id="GO:0005886">
    <property type="term" value="C:plasma membrane"/>
    <property type="evidence" value="ECO:0007669"/>
    <property type="project" value="TreeGrafter"/>
</dbReference>
<dbReference type="PROSITE" id="PS00662">
    <property type="entry name" value="T2SP_E"/>
    <property type="match status" value="1"/>
</dbReference>
<sequence>MLLKASERLGDILVQSGLITSQQLQEALQEQKKTKKRLGIIICQKGWLREEDIAKACSNQLGVPYVDLKSCEPDHVALRIIPQSLAKRYLTLPLSFANDKLSVVMADPLDDQLLGAIKFATGKEINTNVATSTDIRKAIIRFYDGIKVEQIGDILLKAKAINAQQLARALKKQATDNRKLGDILIVDGVVTEKDIVLACSKQLGIPYKELKPLEPNQEALRFIPQGLAQAHSIVPLTIIKKVLIVAMANPLDINAINAITIATSMIMKIMISTQTEIDDAIKRFYRSVKPQSLGEIPVTSVLTDAKDTLQTKSYNRLKLGDVLLGAGLIEPDYIRHALEIQKGNKKKLGDILIEEGCIKEVDLAMAISVQLSIPFVAFDDYQCQSAALKLIPEKLATRYLIMPLCVEENILYIATTNPLDREIIDALTFASGKKIKAKVSTTTDIRKGIVCYYQKKDVKRLGDILLEAGLITEQRLKEMLDIQKGCTKKLGELLIEHGIVSKNDISKAVSNQFGIPFVDMGSVTPDIEALELIPESVARDNMLIPLEFLNRDLIIVMANPMDTVTIKEMAQLTGKQITVKVSTPDSIINAISRYYSYNNPLKDIEIKNSTVNSHAEIYQTSDEIIHNSNSPPIIRIVDNILLQAVRINASDIHVEPKQNTLDVRYRIDGLMRNISQFPAHIQRAVSSRLKIMASLDIAERRVPQDGRIKIRIDKKEIDLRVSTLPSQFGEKVVMRLLDASSAVLNINDIGLSGKDVLNLKSVLSVPNGIILVTGPTGSGKSSTLYAIINYLKKSTINIMTLEDPIEYNVEGITQIAITERLSFLQGLRAALRQDPDIILVGEMRDTETANIAVQASATGHLVLSTLHTNSAVGAIARMVDMGVKPFMLASSLRGIVAQRLVRRVCDKCKKPYTPSSEELLKVGLYNDTNLDNATFYKGQGCSRCSKTGYKGRIGIFEIMTISQKMRSLIVKEAPEYEMEMAAVEAGMSFMYEDAIYKLKHGLTTIDDIVMSIHMSEAV</sequence>
<dbReference type="Gene3D" id="3.30.450.90">
    <property type="match status" value="1"/>
</dbReference>
<dbReference type="GO" id="GO:0016887">
    <property type="term" value="F:ATP hydrolysis activity"/>
    <property type="evidence" value="ECO:0007669"/>
    <property type="project" value="TreeGrafter"/>
</dbReference>
<dbReference type="InterPro" id="IPR037257">
    <property type="entry name" value="T2SS_E_N_sf"/>
</dbReference>
<organism evidence="5 6">
    <name type="scientific">Candidatus Magnetobacterium bavaricum</name>
    <dbReference type="NCBI Taxonomy" id="29290"/>
    <lineage>
        <taxon>Bacteria</taxon>
        <taxon>Pseudomonadati</taxon>
        <taxon>Nitrospirota</taxon>
        <taxon>Thermodesulfovibrionia</taxon>
        <taxon>Thermodesulfovibrionales</taxon>
        <taxon>Candidatus Magnetobacteriaceae</taxon>
        <taxon>Candidatus Magnetobacterium</taxon>
    </lineage>
</organism>
<dbReference type="InterPro" id="IPR027417">
    <property type="entry name" value="P-loop_NTPase"/>
</dbReference>
<keyword evidence="6" id="KW-1185">Reference proteome</keyword>
<feature type="domain" description="Bacterial type II secretion system protein E" evidence="4">
    <location>
        <begin position="831"/>
        <end position="845"/>
    </location>
</feature>
<gene>
    <name evidence="5" type="ORF">MBAV_000374</name>
</gene>
<dbReference type="InterPro" id="IPR003593">
    <property type="entry name" value="AAA+_ATPase"/>
</dbReference>
<evidence type="ECO:0000313" key="6">
    <source>
        <dbReference type="Proteomes" id="UP000033423"/>
    </source>
</evidence>
<dbReference type="GO" id="GO:0005524">
    <property type="term" value="F:ATP binding"/>
    <property type="evidence" value="ECO:0007669"/>
    <property type="project" value="UniProtKB-KW"/>
</dbReference>
<dbReference type="FunFam" id="3.30.450.90:FF:000001">
    <property type="entry name" value="Type II secretion system ATPase GspE"/>
    <property type="match status" value="1"/>
</dbReference>
<dbReference type="FunFam" id="3.40.50.300:FF:000398">
    <property type="entry name" value="Type IV pilus assembly ATPase PilB"/>
    <property type="match status" value="1"/>
</dbReference>
<evidence type="ECO:0000256" key="2">
    <source>
        <dbReference type="ARBA" id="ARBA00022741"/>
    </source>
</evidence>
<protein>
    <submittedName>
        <fullName evidence="5">Type II secretory pathway, ATPase PulE/Tfp pilus assembly pathway, ATPase PilB</fullName>
    </submittedName>
</protein>
<dbReference type="Pfam" id="PF00437">
    <property type="entry name" value="T2SSE"/>
    <property type="match status" value="1"/>
</dbReference>
<proteinExistence type="inferred from homology"/>
<evidence type="ECO:0000256" key="3">
    <source>
        <dbReference type="ARBA" id="ARBA00022840"/>
    </source>
</evidence>